<dbReference type="SMART" id="SM01100">
    <property type="entry name" value="CRAL_TRIO_N"/>
    <property type="match status" value="1"/>
</dbReference>
<dbReference type="InterPro" id="IPR036273">
    <property type="entry name" value="CRAL/TRIO_N_dom_sf"/>
</dbReference>
<dbReference type="GO" id="GO:1902936">
    <property type="term" value="F:phosphatidylinositol bisphosphate binding"/>
    <property type="evidence" value="ECO:0007669"/>
    <property type="project" value="TreeGrafter"/>
</dbReference>
<dbReference type="AlphaFoldDB" id="A0A336MWM3"/>
<gene>
    <name evidence="2" type="primary">CSON008300</name>
</gene>
<sequence>MDGEVSHRFQLLKKLKKAMAPKYSVDKAPAKYDDYEFNVSEKFKKIAKEELGEDEQKRSQALAQFREWIAKHPHIRACRTDAVFLLRFLRPKKFSVPQACELLEQYLIYRQQFPEWFTKLDPNDPEMAELVDAGFSLPLMERDDQGRRVFLTCIENFDANKYSVKDMIRLHALVVEAALDDEESQIAGFHHFYDARGFSMKHVAMWSLVDLNNFLRKAQFVAPMRHRAVTLMLSMAHKIIEFALSLLTEKIKARVKVCKTNDEAKEYVDVKLLPEEYGGKVPLRVMIDQFKEQLQEKREAILALDEMSIDITKYSDKWANSNILENDESVIGSFRKLQVD</sequence>
<dbReference type="Pfam" id="PF00650">
    <property type="entry name" value="CRAL_TRIO"/>
    <property type="match status" value="1"/>
</dbReference>
<dbReference type="SUPFAM" id="SSF46938">
    <property type="entry name" value="CRAL/TRIO N-terminal domain"/>
    <property type="match status" value="1"/>
</dbReference>
<evidence type="ECO:0000313" key="2">
    <source>
        <dbReference type="EMBL" id="SSX34646.1"/>
    </source>
</evidence>
<dbReference type="Gene3D" id="1.10.8.20">
    <property type="entry name" value="N-terminal domain of phosphatidylinositol transfer protein sec14p"/>
    <property type="match status" value="1"/>
</dbReference>
<evidence type="ECO:0000259" key="1">
    <source>
        <dbReference type="PROSITE" id="PS50191"/>
    </source>
</evidence>
<protein>
    <submittedName>
        <fullName evidence="2">CSON008300 protein</fullName>
    </submittedName>
</protein>
<dbReference type="PANTHER" id="PTHR10174">
    <property type="entry name" value="ALPHA-TOCOPHEROL TRANSFER PROTEIN-RELATED"/>
    <property type="match status" value="1"/>
</dbReference>
<reference evidence="2" key="1">
    <citation type="submission" date="2018-07" db="EMBL/GenBank/DDBJ databases">
        <authorList>
            <person name="Quirk P.G."/>
            <person name="Krulwich T.A."/>
        </authorList>
    </citation>
    <scope>NUCLEOTIDE SEQUENCE</scope>
</reference>
<dbReference type="PROSITE" id="PS50191">
    <property type="entry name" value="CRAL_TRIO"/>
    <property type="match status" value="1"/>
</dbReference>
<dbReference type="PANTHER" id="PTHR10174:SF166">
    <property type="entry name" value="LD40136P"/>
    <property type="match status" value="1"/>
</dbReference>
<proteinExistence type="predicted"/>
<accession>A0A336MWM3</accession>
<dbReference type="InterPro" id="IPR001251">
    <property type="entry name" value="CRAL-TRIO_dom"/>
</dbReference>
<dbReference type="CDD" id="cd00170">
    <property type="entry name" value="SEC14"/>
    <property type="match status" value="1"/>
</dbReference>
<dbReference type="GO" id="GO:0016020">
    <property type="term" value="C:membrane"/>
    <property type="evidence" value="ECO:0007669"/>
    <property type="project" value="TreeGrafter"/>
</dbReference>
<dbReference type="PRINTS" id="PR00180">
    <property type="entry name" value="CRETINALDHBP"/>
</dbReference>
<dbReference type="SUPFAM" id="SSF52087">
    <property type="entry name" value="CRAL/TRIO domain"/>
    <property type="match status" value="1"/>
</dbReference>
<name>A0A336MWM3_CULSO</name>
<dbReference type="EMBL" id="UFQT01003149">
    <property type="protein sequence ID" value="SSX34646.1"/>
    <property type="molecule type" value="Genomic_DNA"/>
</dbReference>
<organism evidence="2">
    <name type="scientific">Culicoides sonorensis</name>
    <name type="common">Biting midge</name>
    <dbReference type="NCBI Taxonomy" id="179676"/>
    <lineage>
        <taxon>Eukaryota</taxon>
        <taxon>Metazoa</taxon>
        <taxon>Ecdysozoa</taxon>
        <taxon>Arthropoda</taxon>
        <taxon>Hexapoda</taxon>
        <taxon>Insecta</taxon>
        <taxon>Pterygota</taxon>
        <taxon>Neoptera</taxon>
        <taxon>Endopterygota</taxon>
        <taxon>Diptera</taxon>
        <taxon>Nematocera</taxon>
        <taxon>Chironomoidea</taxon>
        <taxon>Ceratopogonidae</taxon>
        <taxon>Ceratopogoninae</taxon>
        <taxon>Culicoides</taxon>
        <taxon>Monoculicoides</taxon>
    </lineage>
</organism>
<dbReference type="InterPro" id="IPR011074">
    <property type="entry name" value="CRAL/TRIO_N_dom"/>
</dbReference>
<dbReference type="Gene3D" id="3.40.525.10">
    <property type="entry name" value="CRAL-TRIO lipid binding domain"/>
    <property type="match status" value="1"/>
</dbReference>
<dbReference type="Gene3D" id="1.20.5.1200">
    <property type="entry name" value="Alpha-tocopherol transfer"/>
    <property type="match status" value="1"/>
</dbReference>
<dbReference type="VEuPathDB" id="VectorBase:CSON008300"/>
<feature type="domain" description="CRAL-TRIO" evidence="1">
    <location>
        <begin position="127"/>
        <end position="285"/>
    </location>
</feature>
<dbReference type="InterPro" id="IPR036865">
    <property type="entry name" value="CRAL-TRIO_dom_sf"/>
</dbReference>